<keyword evidence="2" id="KW-1185">Reference proteome</keyword>
<proteinExistence type="predicted"/>
<gene>
    <name evidence="1" type="ORF">BGZ96_005803</name>
</gene>
<evidence type="ECO:0000313" key="2">
    <source>
        <dbReference type="Proteomes" id="UP001194696"/>
    </source>
</evidence>
<accession>A0ABQ7JH46</accession>
<name>A0ABQ7JH46_9FUNG</name>
<protein>
    <recommendedName>
        <fullName evidence="3">DUF4394 domain-containing protein</fullName>
    </recommendedName>
</protein>
<feature type="non-terminal residue" evidence="1">
    <location>
        <position position="250"/>
    </location>
</feature>
<evidence type="ECO:0008006" key="3">
    <source>
        <dbReference type="Google" id="ProtNLM"/>
    </source>
</evidence>
<sequence length="250" mass="26284">IAKPGSNVSNATPFADVGFPNPKLFAWSGSFPEATIFTTVTNETILSKPNAWQGLRLDYNDTGLLTPDMVNYPIDSNNAMLAVGTYGTTSGNTSQGYTIVFDNNGGGQVQTSLSDLRAESTNTISVVALGEAANVIMNGVKLTPSAIPVTMGKTAYILDKATNGSTLLYSITPSESNSLNPVYVLNSSLPFGNILTASALYNGIITYSSNHKVASFNFFDVTTNTWSGDNLVSPPVVEPPPESSIPIAAI</sequence>
<dbReference type="EMBL" id="JAAAIM010002762">
    <property type="protein sequence ID" value="KAG0271462.1"/>
    <property type="molecule type" value="Genomic_DNA"/>
</dbReference>
<reference evidence="1 2" key="1">
    <citation type="journal article" date="2020" name="Fungal Divers.">
        <title>Resolving the Mortierellaceae phylogeny through synthesis of multi-gene phylogenetics and phylogenomics.</title>
        <authorList>
            <person name="Vandepol N."/>
            <person name="Liber J."/>
            <person name="Desiro A."/>
            <person name="Na H."/>
            <person name="Kennedy M."/>
            <person name="Barry K."/>
            <person name="Grigoriev I.V."/>
            <person name="Miller A.N."/>
            <person name="O'Donnell K."/>
            <person name="Stajich J.E."/>
            <person name="Bonito G."/>
        </authorList>
    </citation>
    <scope>NUCLEOTIDE SEQUENCE [LARGE SCALE GENOMIC DNA]</scope>
    <source>
        <strain evidence="1 2">AD045</strain>
    </source>
</reference>
<evidence type="ECO:0000313" key="1">
    <source>
        <dbReference type="EMBL" id="KAG0271462.1"/>
    </source>
</evidence>
<organism evidence="1 2">
    <name type="scientific">Linnemannia gamsii</name>
    <dbReference type="NCBI Taxonomy" id="64522"/>
    <lineage>
        <taxon>Eukaryota</taxon>
        <taxon>Fungi</taxon>
        <taxon>Fungi incertae sedis</taxon>
        <taxon>Mucoromycota</taxon>
        <taxon>Mortierellomycotina</taxon>
        <taxon>Mortierellomycetes</taxon>
        <taxon>Mortierellales</taxon>
        <taxon>Mortierellaceae</taxon>
        <taxon>Linnemannia</taxon>
    </lineage>
</organism>
<comment type="caution">
    <text evidence="1">The sequence shown here is derived from an EMBL/GenBank/DDBJ whole genome shotgun (WGS) entry which is preliminary data.</text>
</comment>
<feature type="non-terminal residue" evidence="1">
    <location>
        <position position="1"/>
    </location>
</feature>
<dbReference type="Proteomes" id="UP001194696">
    <property type="component" value="Unassembled WGS sequence"/>
</dbReference>